<keyword evidence="3" id="KW-0285">Flavoprotein</keyword>
<dbReference type="Pfam" id="PF03275">
    <property type="entry name" value="GLF"/>
    <property type="match status" value="1"/>
</dbReference>
<comment type="caution">
    <text evidence="7">The sequence shown here is derived from an EMBL/GenBank/DDBJ whole genome shotgun (WGS) entry which is preliminary data.</text>
</comment>
<evidence type="ECO:0000256" key="4">
    <source>
        <dbReference type="ARBA" id="ARBA00022827"/>
    </source>
</evidence>
<evidence type="ECO:0000256" key="5">
    <source>
        <dbReference type="ARBA" id="ARBA00023235"/>
    </source>
</evidence>
<evidence type="ECO:0000256" key="2">
    <source>
        <dbReference type="ARBA" id="ARBA00009321"/>
    </source>
</evidence>
<dbReference type="InterPro" id="IPR015899">
    <property type="entry name" value="UDP-GalPyranose_mutase_C"/>
</dbReference>
<reference evidence="7" key="1">
    <citation type="submission" date="2020-10" db="EMBL/GenBank/DDBJ databases">
        <authorList>
            <person name="Gilroy R."/>
        </authorList>
    </citation>
    <scope>NUCLEOTIDE SEQUENCE</scope>
    <source>
        <strain evidence="7">11159</strain>
    </source>
</reference>
<feature type="domain" description="UDP-galactopyranose mutase C-terminal" evidence="6">
    <location>
        <begin position="151"/>
        <end position="350"/>
    </location>
</feature>
<evidence type="ECO:0000256" key="3">
    <source>
        <dbReference type="ARBA" id="ARBA00022630"/>
    </source>
</evidence>
<gene>
    <name evidence="7" type="primary">glf</name>
    <name evidence="7" type="ORF">IAC58_00640</name>
</gene>
<dbReference type="Pfam" id="PF13450">
    <property type="entry name" value="NAD_binding_8"/>
    <property type="match status" value="1"/>
</dbReference>
<protein>
    <submittedName>
        <fullName evidence="7">UDP-galactopyranose mutase</fullName>
        <ecNumber evidence="7">5.4.99.9</ecNumber>
    </submittedName>
</protein>
<comment type="cofactor">
    <cofactor evidence="1">
        <name>FAD</name>
        <dbReference type="ChEBI" id="CHEBI:57692"/>
    </cofactor>
</comment>
<dbReference type="Proteomes" id="UP000823613">
    <property type="component" value="Unassembled WGS sequence"/>
</dbReference>
<dbReference type="Gene3D" id="3.40.50.720">
    <property type="entry name" value="NAD(P)-binding Rossmann-like Domain"/>
    <property type="match status" value="3"/>
</dbReference>
<evidence type="ECO:0000256" key="1">
    <source>
        <dbReference type="ARBA" id="ARBA00001974"/>
    </source>
</evidence>
<evidence type="ECO:0000313" key="7">
    <source>
        <dbReference type="EMBL" id="MBO8427057.1"/>
    </source>
</evidence>
<comment type="similarity">
    <text evidence="2">Belongs to the UDP-galactopyranose/dTDP-fucopyranose mutase family.</text>
</comment>
<dbReference type="SUPFAM" id="SSF51971">
    <property type="entry name" value="Nucleotide-binding domain"/>
    <property type="match status" value="1"/>
</dbReference>
<dbReference type="InterPro" id="IPR004379">
    <property type="entry name" value="UDP-GALP_mutase"/>
</dbReference>
<proteinExistence type="inferred from homology"/>
<dbReference type="PANTHER" id="PTHR21197">
    <property type="entry name" value="UDP-GALACTOPYRANOSE MUTASE"/>
    <property type="match status" value="1"/>
</dbReference>
<dbReference type="GO" id="GO:0008767">
    <property type="term" value="F:UDP-galactopyranose mutase activity"/>
    <property type="evidence" value="ECO:0007669"/>
    <property type="project" value="UniProtKB-EC"/>
</dbReference>
<dbReference type="EC" id="5.4.99.9" evidence="7"/>
<evidence type="ECO:0000313" key="8">
    <source>
        <dbReference type="Proteomes" id="UP000823613"/>
    </source>
</evidence>
<accession>A0A9D9GWP7</accession>
<keyword evidence="5 7" id="KW-0413">Isomerase</keyword>
<sequence length="368" mass="43455">MFTKKYDYVIAGSGLYGATFAHEAKKKNKKVLVIEKRNHVGGNIYTEEIDGINVHKYGAHIFHTSNKEIWDYVNNLVTFNDFINSPLAFYKGKYYHMPFNMYTYFDLWGIMDPNEAKKKIEEEIKKENIKEINNLEEQALSLVGRTIYETLVKGYTEKQWGKPCNKLPSFIIKRLPLRFEFNNNYFNDTYQGIPLGGYTLLINKLLEGIDVKLNEDFLKNKDYYKKIAKQIVYTGAIDEYFNYSLGELEYRSLRFETKKIDKEHYQNNAVINYTDIDVPYTRIIEHKYFEGVNSSTTIITTEYPEKYTLGKERYYPVNDTKNNELYNKYLELAKKEKKVIFGGRLGNYKYFDMDDTIEKALSDAKKYL</sequence>
<dbReference type="EMBL" id="JADIMY010000013">
    <property type="protein sequence ID" value="MBO8427057.1"/>
    <property type="molecule type" value="Genomic_DNA"/>
</dbReference>
<name>A0A9D9GWP7_9BACL</name>
<dbReference type="PANTHER" id="PTHR21197:SF0">
    <property type="entry name" value="UDP-GALACTOPYRANOSE MUTASE"/>
    <property type="match status" value="1"/>
</dbReference>
<keyword evidence="4" id="KW-0274">FAD</keyword>
<dbReference type="GO" id="GO:0005829">
    <property type="term" value="C:cytosol"/>
    <property type="evidence" value="ECO:0007669"/>
    <property type="project" value="TreeGrafter"/>
</dbReference>
<dbReference type="GO" id="GO:0050660">
    <property type="term" value="F:flavin adenine dinucleotide binding"/>
    <property type="evidence" value="ECO:0007669"/>
    <property type="project" value="TreeGrafter"/>
</dbReference>
<dbReference type="AlphaFoldDB" id="A0A9D9GWP7"/>
<reference evidence="7" key="2">
    <citation type="journal article" date="2021" name="PeerJ">
        <title>Extensive microbial diversity within the chicken gut microbiome revealed by metagenomics and culture.</title>
        <authorList>
            <person name="Gilroy R."/>
            <person name="Ravi A."/>
            <person name="Getino M."/>
            <person name="Pursley I."/>
            <person name="Horton D.L."/>
            <person name="Alikhan N.F."/>
            <person name="Baker D."/>
            <person name="Gharbi K."/>
            <person name="Hall N."/>
            <person name="Watson M."/>
            <person name="Adriaenssens E.M."/>
            <person name="Foster-Nyarko E."/>
            <person name="Jarju S."/>
            <person name="Secka A."/>
            <person name="Antonio M."/>
            <person name="Oren A."/>
            <person name="Chaudhuri R.R."/>
            <person name="La Ragione R."/>
            <person name="Hildebrand F."/>
            <person name="Pallen M.J."/>
        </authorList>
    </citation>
    <scope>NUCLEOTIDE SEQUENCE</scope>
    <source>
        <strain evidence="7">11159</strain>
    </source>
</reference>
<organism evidence="7 8">
    <name type="scientific">Candidatus Onthovivens merdipullorum</name>
    <dbReference type="NCBI Taxonomy" id="2840889"/>
    <lineage>
        <taxon>Bacteria</taxon>
        <taxon>Bacillati</taxon>
        <taxon>Bacillota</taxon>
        <taxon>Bacilli</taxon>
        <taxon>Bacillales</taxon>
        <taxon>Candidatus Onthovivens</taxon>
    </lineage>
</organism>
<evidence type="ECO:0000259" key="6">
    <source>
        <dbReference type="Pfam" id="PF03275"/>
    </source>
</evidence>
<dbReference type="SUPFAM" id="SSF54373">
    <property type="entry name" value="FAD-linked reductases, C-terminal domain"/>
    <property type="match status" value="1"/>
</dbReference>
<dbReference type="NCBIfam" id="TIGR00031">
    <property type="entry name" value="UDP-GALP_mutase"/>
    <property type="match status" value="1"/>
</dbReference>